<keyword evidence="5 10" id="KW-0169">Cobalamin biosynthesis</keyword>
<comment type="function">
    <text evidence="10">Catalyzes the synthesis of alpha-ribazole-5'-phosphate from nicotinate mononucleotide (NAMN) and 5,6-dimethylbenzimidazole (DMB).</text>
</comment>
<dbReference type="FunFam" id="3.40.50.10210:FF:000001">
    <property type="entry name" value="Nicotinate-nucleotide--dimethylbenzimidazole phosphoribosyltransferase"/>
    <property type="match status" value="1"/>
</dbReference>
<dbReference type="CDD" id="cd02439">
    <property type="entry name" value="DMB-PRT_CobT"/>
    <property type="match status" value="1"/>
</dbReference>
<evidence type="ECO:0000256" key="10">
    <source>
        <dbReference type="HAMAP-Rule" id="MF_00230"/>
    </source>
</evidence>
<comment type="catalytic activity">
    <reaction evidence="9 10">
        <text>5,6-dimethylbenzimidazole + nicotinate beta-D-ribonucleotide = alpha-ribazole 5'-phosphate + nicotinate + H(+)</text>
        <dbReference type="Rhea" id="RHEA:11196"/>
        <dbReference type="ChEBI" id="CHEBI:15378"/>
        <dbReference type="ChEBI" id="CHEBI:15890"/>
        <dbReference type="ChEBI" id="CHEBI:32544"/>
        <dbReference type="ChEBI" id="CHEBI:57502"/>
        <dbReference type="ChEBI" id="CHEBI:57918"/>
        <dbReference type="EC" id="2.4.2.21"/>
    </reaction>
</comment>
<evidence type="ECO:0000256" key="3">
    <source>
        <dbReference type="ARBA" id="ARBA00011991"/>
    </source>
</evidence>
<name>A0A0F3IL73_9GAMM</name>
<keyword evidence="6 10" id="KW-0328">Glycosyltransferase</keyword>
<feature type="active site" description="Proton acceptor" evidence="10">
    <location>
        <position position="311"/>
    </location>
</feature>
<dbReference type="NCBIfam" id="TIGR03160">
    <property type="entry name" value="cobT_DBIPRT"/>
    <property type="match status" value="1"/>
</dbReference>
<dbReference type="PATRIC" id="fig|1632867.3.peg.4256"/>
<evidence type="ECO:0000256" key="2">
    <source>
        <dbReference type="ARBA" id="ARBA00007110"/>
    </source>
</evidence>
<evidence type="ECO:0000256" key="9">
    <source>
        <dbReference type="ARBA" id="ARBA00047340"/>
    </source>
</evidence>
<dbReference type="SUPFAM" id="SSF52733">
    <property type="entry name" value="Nicotinate mononucleotide:5,6-dimethylbenzimidazole phosphoribosyltransferase (CobT)"/>
    <property type="match status" value="1"/>
</dbReference>
<evidence type="ECO:0000313" key="11">
    <source>
        <dbReference type="EMBL" id="KJV07427.1"/>
    </source>
</evidence>
<evidence type="ECO:0000256" key="5">
    <source>
        <dbReference type="ARBA" id="ARBA00022573"/>
    </source>
</evidence>
<dbReference type="PANTHER" id="PTHR43463">
    <property type="entry name" value="NICOTINATE-NUCLEOTIDE--DIMETHYLBENZIMIDAZOLE PHOSPHORIBOSYLTRANSFERASE"/>
    <property type="match status" value="1"/>
</dbReference>
<reference evidence="11 12" key="2">
    <citation type="journal article" date="2016" name="Microb. Ecol.">
        <title>Genome Characteristics of a Novel Type I Methanotroph (Sn10-6) Isolated from a Flooded Indian Rice Field.</title>
        <authorList>
            <person name="Rahalkar M.C."/>
            <person name="Pandit P.S."/>
            <person name="Dhakephalkar P.K."/>
            <person name="Pore S."/>
            <person name="Arora P."/>
            <person name="Kapse N."/>
        </authorList>
    </citation>
    <scope>NUCLEOTIDE SEQUENCE [LARGE SCALE GENOMIC DNA]</scope>
    <source>
        <strain evidence="11 12">Sn10-6</strain>
    </source>
</reference>
<accession>A0A0F3IL73</accession>
<evidence type="ECO:0000256" key="6">
    <source>
        <dbReference type="ARBA" id="ARBA00022676"/>
    </source>
</evidence>
<dbReference type="Pfam" id="PF02277">
    <property type="entry name" value="DBI_PRT"/>
    <property type="match status" value="1"/>
</dbReference>
<gene>
    <name evidence="10" type="primary">cobT</name>
    <name evidence="11" type="ORF">VZ94_04800</name>
</gene>
<comment type="similarity">
    <text evidence="2 10">Belongs to the CobT family.</text>
</comment>
<organism evidence="11 12">
    <name type="scientific">Methylocucumis oryzae</name>
    <dbReference type="NCBI Taxonomy" id="1632867"/>
    <lineage>
        <taxon>Bacteria</taxon>
        <taxon>Pseudomonadati</taxon>
        <taxon>Pseudomonadota</taxon>
        <taxon>Gammaproteobacteria</taxon>
        <taxon>Methylococcales</taxon>
        <taxon>Methylococcaceae</taxon>
        <taxon>Methylocucumis</taxon>
    </lineage>
</organism>
<dbReference type="OrthoDB" id="9781491at2"/>
<evidence type="ECO:0000256" key="4">
    <source>
        <dbReference type="ARBA" id="ARBA00015486"/>
    </source>
</evidence>
<evidence type="ECO:0000256" key="1">
    <source>
        <dbReference type="ARBA" id="ARBA00005049"/>
    </source>
</evidence>
<dbReference type="NCBIfam" id="NF000996">
    <property type="entry name" value="PRK00105.1"/>
    <property type="match status" value="1"/>
</dbReference>
<dbReference type="EMBL" id="LAJX01000040">
    <property type="protein sequence ID" value="KJV07427.1"/>
    <property type="molecule type" value="Genomic_DNA"/>
</dbReference>
<dbReference type="InterPro" id="IPR003200">
    <property type="entry name" value="Nict_dMeBzImd_PRibTrfase"/>
</dbReference>
<keyword evidence="7 10" id="KW-0808">Transferase</keyword>
<comment type="caution">
    <text evidence="11">The sequence shown here is derived from an EMBL/GenBank/DDBJ whole genome shotgun (WGS) entry which is preliminary data.</text>
</comment>
<dbReference type="PANTHER" id="PTHR43463:SF1">
    <property type="entry name" value="NICOTINATE-NUCLEOTIDE--DIMETHYLBENZIMIDAZOLE PHOSPHORIBOSYLTRANSFERASE"/>
    <property type="match status" value="1"/>
</dbReference>
<dbReference type="GO" id="GO:0008939">
    <property type="term" value="F:nicotinate-nucleotide-dimethylbenzimidazole phosphoribosyltransferase activity"/>
    <property type="evidence" value="ECO:0007669"/>
    <property type="project" value="UniProtKB-UniRule"/>
</dbReference>
<dbReference type="GO" id="GO:0009236">
    <property type="term" value="P:cobalamin biosynthetic process"/>
    <property type="evidence" value="ECO:0007669"/>
    <property type="project" value="UniProtKB-UniRule"/>
</dbReference>
<dbReference type="AlphaFoldDB" id="A0A0F3IL73"/>
<dbReference type="Proteomes" id="UP000033684">
    <property type="component" value="Unassembled WGS sequence"/>
</dbReference>
<keyword evidence="12" id="KW-1185">Reference proteome</keyword>
<reference evidence="12" key="1">
    <citation type="submission" date="2015-03" db="EMBL/GenBank/DDBJ databases">
        <title>Draft genome sequence of a novel methanotroph (Sn10-6) isolated from flooded ricefield rhizosphere in India.</title>
        <authorList>
            <person name="Pandit P.S."/>
            <person name="Pore S.D."/>
            <person name="Arora P."/>
            <person name="Kapse N.G."/>
            <person name="Dhakephalkar P.K."/>
            <person name="Rahalkar M.C."/>
        </authorList>
    </citation>
    <scope>NUCLEOTIDE SEQUENCE [LARGE SCALE GENOMIC DNA]</scope>
    <source>
        <strain evidence="12">Sn10-6</strain>
    </source>
</reference>
<dbReference type="Gene3D" id="3.40.50.10210">
    <property type="match status" value="1"/>
</dbReference>
<proteinExistence type="inferred from homology"/>
<dbReference type="Gene3D" id="1.10.1610.10">
    <property type="match status" value="1"/>
</dbReference>
<evidence type="ECO:0000256" key="8">
    <source>
        <dbReference type="ARBA" id="ARBA00030686"/>
    </source>
</evidence>
<dbReference type="InterPro" id="IPR023195">
    <property type="entry name" value="Nict_dMeBzImd_PRibTrfase_N"/>
</dbReference>
<dbReference type="InterPro" id="IPR017846">
    <property type="entry name" value="Nict_dMeBzImd_PRibTrfase_bact"/>
</dbReference>
<dbReference type="HAMAP" id="MF_00230">
    <property type="entry name" value="CobT"/>
    <property type="match status" value="1"/>
</dbReference>
<dbReference type="EC" id="2.4.2.21" evidence="3 10"/>
<dbReference type="InterPro" id="IPR036087">
    <property type="entry name" value="Nict_dMeBzImd_PRibTrfase_sf"/>
</dbReference>
<sequence length="345" mass="36615">MPEFNIKALNSELRSALQAKIDQKTKPLGALGRLEDLALQIGLIQQSLTLTLVNPTVLVFAADHGLADAGVSAYPQSVTAQMVVNFLNGGAAINVFTSQHGLELFIVDAGVNADLPSHPQLISAKIAKSTRNCLTEPAMTPMQMLQAINTGANLVQQQHNRACNCIGFGEMGIGNTSSAALIMHKLTGIGLEQCAGLGTGLNQQQFNHKLSVLQQVSAQHLVNTPLDALSHVGGFEIAMMVGAFLRAAECRMVTIVDGFIASAALLVASRIKPEVLDYCIFSHVSDEQGHALLLREFNANALLQLNMRLGEGSGIAVCYPLIQSAVNFLTQMASFSDAGVAEKLT</sequence>
<evidence type="ECO:0000313" key="12">
    <source>
        <dbReference type="Proteomes" id="UP000033684"/>
    </source>
</evidence>
<comment type="pathway">
    <text evidence="1 10">Nucleoside biosynthesis; alpha-ribazole biosynthesis; alpha-ribazole from 5,6-dimethylbenzimidazole: step 1/2.</text>
</comment>
<protein>
    <recommendedName>
        <fullName evidence="4 10">Nicotinate-nucleotide--dimethylbenzimidazole phosphoribosyltransferase</fullName>
        <shortName evidence="10">NN:DBI PRT</shortName>
        <ecNumber evidence="3 10">2.4.2.21</ecNumber>
    </recommendedName>
    <alternativeName>
        <fullName evidence="8 10">N(1)-alpha-phosphoribosyltransferase</fullName>
    </alternativeName>
</protein>
<evidence type="ECO:0000256" key="7">
    <source>
        <dbReference type="ARBA" id="ARBA00022679"/>
    </source>
</evidence>
<dbReference type="UniPathway" id="UPA00061">
    <property type="reaction ID" value="UER00516"/>
</dbReference>